<organism evidence="3 4">
    <name type="scientific">Aminobacter niigataensis</name>
    <dbReference type="NCBI Taxonomy" id="83265"/>
    <lineage>
        <taxon>Bacteria</taxon>
        <taxon>Pseudomonadati</taxon>
        <taxon>Pseudomonadota</taxon>
        <taxon>Alphaproteobacteria</taxon>
        <taxon>Hyphomicrobiales</taxon>
        <taxon>Phyllobacteriaceae</taxon>
        <taxon>Aminobacter</taxon>
    </lineage>
</organism>
<dbReference type="PANTHER" id="PTHR35848:SF6">
    <property type="entry name" value="CUPIN TYPE-2 DOMAIN-CONTAINING PROTEIN"/>
    <property type="match status" value="1"/>
</dbReference>
<dbReference type="Proteomes" id="UP000539538">
    <property type="component" value="Unassembled WGS sequence"/>
</dbReference>
<dbReference type="InterPro" id="IPR013096">
    <property type="entry name" value="Cupin_2"/>
</dbReference>
<dbReference type="InterPro" id="IPR014710">
    <property type="entry name" value="RmlC-like_jellyroll"/>
</dbReference>
<dbReference type="EMBL" id="JACHOT010000001">
    <property type="protein sequence ID" value="MBB4650039.1"/>
    <property type="molecule type" value="Genomic_DNA"/>
</dbReference>
<evidence type="ECO:0000256" key="1">
    <source>
        <dbReference type="ARBA" id="ARBA00022723"/>
    </source>
</evidence>
<protein>
    <submittedName>
        <fullName evidence="3">Mannose-6-phosphate isomerase-like protein (Cupin superfamily)</fullName>
    </submittedName>
</protein>
<keyword evidence="4" id="KW-1185">Reference proteome</keyword>
<evidence type="ECO:0000313" key="3">
    <source>
        <dbReference type="EMBL" id="MBB4650039.1"/>
    </source>
</evidence>
<dbReference type="SUPFAM" id="SSF51182">
    <property type="entry name" value="RmlC-like cupins"/>
    <property type="match status" value="1"/>
</dbReference>
<feature type="domain" description="Cupin type-2" evidence="2">
    <location>
        <begin position="40"/>
        <end position="104"/>
    </location>
</feature>
<evidence type="ECO:0000313" key="4">
    <source>
        <dbReference type="Proteomes" id="UP000539538"/>
    </source>
</evidence>
<name>A0ABR6L1G7_9HYPH</name>
<reference evidence="3 4" key="1">
    <citation type="submission" date="2020-08" db="EMBL/GenBank/DDBJ databases">
        <title>Genomic Encyclopedia of Type Strains, Phase IV (KMG-IV): sequencing the most valuable type-strain genomes for metagenomic binning, comparative biology and taxonomic classification.</title>
        <authorList>
            <person name="Goeker M."/>
        </authorList>
    </citation>
    <scope>NUCLEOTIDE SEQUENCE [LARGE SCALE GENOMIC DNA]</scope>
    <source>
        <strain evidence="3 4">DSM 7050</strain>
    </source>
</reference>
<sequence>MTVVAHADQLREEWRAGVISRMQISALNGATQLCIFEQWLQPEAGPPTHWHPVEEVLTVLSGEAEMWIDEKHVVLAGGQSLIVAARQKHGFRNVGSGTLHVHAVLAAPIFEATFDGSAEPVRRWIPRQPGPN</sequence>
<keyword evidence="1" id="KW-0479">Metal-binding</keyword>
<dbReference type="Pfam" id="PF07883">
    <property type="entry name" value="Cupin_2"/>
    <property type="match status" value="1"/>
</dbReference>
<dbReference type="InterPro" id="IPR051610">
    <property type="entry name" value="GPI/OXD"/>
</dbReference>
<dbReference type="PANTHER" id="PTHR35848">
    <property type="entry name" value="OXALATE-BINDING PROTEIN"/>
    <property type="match status" value="1"/>
</dbReference>
<comment type="caution">
    <text evidence="3">The sequence shown here is derived from an EMBL/GenBank/DDBJ whole genome shotgun (WGS) entry which is preliminary data.</text>
</comment>
<dbReference type="CDD" id="cd02209">
    <property type="entry name" value="cupin_XRE_C"/>
    <property type="match status" value="1"/>
</dbReference>
<dbReference type="InterPro" id="IPR011051">
    <property type="entry name" value="RmlC_Cupin_sf"/>
</dbReference>
<gene>
    <name evidence="3" type="ORF">GGQ99_001761</name>
</gene>
<proteinExistence type="predicted"/>
<accession>A0ABR6L1G7</accession>
<dbReference type="RefSeq" id="WP_183262092.1">
    <property type="nucleotide sequence ID" value="NZ_BAAAVZ010000003.1"/>
</dbReference>
<dbReference type="Gene3D" id="2.60.120.10">
    <property type="entry name" value="Jelly Rolls"/>
    <property type="match status" value="1"/>
</dbReference>
<evidence type="ECO:0000259" key="2">
    <source>
        <dbReference type="Pfam" id="PF07883"/>
    </source>
</evidence>